<sequence length="110" mass="12862">MDTQFIENNHKNLKNAYRSKGIWNEINEKIQIQNLSPLLKDFIEDYITSQDTEIPTTINLKDKKLFGTTQSLLDKMDTVMSKSTRERNDSDDRPVKKPDIFGTYSNRGYN</sequence>
<evidence type="ECO:0000313" key="2">
    <source>
        <dbReference type="EMBL" id="CAG8770048.1"/>
    </source>
</evidence>
<name>A0ABN7VH45_GIGMA</name>
<accession>A0ABN7VH45</accession>
<evidence type="ECO:0000256" key="1">
    <source>
        <dbReference type="SAM" id="MobiDB-lite"/>
    </source>
</evidence>
<feature type="region of interest" description="Disordered" evidence="1">
    <location>
        <begin position="78"/>
        <end position="110"/>
    </location>
</feature>
<reference evidence="2 3" key="1">
    <citation type="submission" date="2021-06" db="EMBL/GenBank/DDBJ databases">
        <authorList>
            <person name="Kallberg Y."/>
            <person name="Tangrot J."/>
            <person name="Rosling A."/>
        </authorList>
    </citation>
    <scope>NUCLEOTIDE SEQUENCE [LARGE SCALE GENOMIC DNA]</scope>
    <source>
        <strain evidence="2 3">120-4 pot B 10/14</strain>
    </source>
</reference>
<dbReference type="EMBL" id="CAJVQB010014690">
    <property type="protein sequence ID" value="CAG8770048.1"/>
    <property type="molecule type" value="Genomic_DNA"/>
</dbReference>
<feature type="compositionally biased region" description="Basic and acidic residues" evidence="1">
    <location>
        <begin position="83"/>
        <end position="99"/>
    </location>
</feature>
<gene>
    <name evidence="2" type="ORF">GMARGA_LOCUS18417</name>
</gene>
<proteinExistence type="predicted"/>
<comment type="caution">
    <text evidence="2">The sequence shown here is derived from an EMBL/GenBank/DDBJ whole genome shotgun (WGS) entry which is preliminary data.</text>
</comment>
<protein>
    <submittedName>
        <fullName evidence="2">14765_t:CDS:1</fullName>
    </submittedName>
</protein>
<organism evidence="2 3">
    <name type="scientific">Gigaspora margarita</name>
    <dbReference type="NCBI Taxonomy" id="4874"/>
    <lineage>
        <taxon>Eukaryota</taxon>
        <taxon>Fungi</taxon>
        <taxon>Fungi incertae sedis</taxon>
        <taxon>Mucoromycota</taxon>
        <taxon>Glomeromycotina</taxon>
        <taxon>Glomeromycetes</taxon>
        <taxon>Diversisporales</taxon>
        <taxon>Gigasporaceae</taxon>
        <taxon>Gigaspora</taxon>
    </lineage>
</organism>
<dbReference type="Proteomes" id="UP000789901">
    <property type="component" value="Unassembled WGS sequence"/>
</dbReference>
<keyword evidence="3" id="KW-1185">Reference proteome</keyword>
<evidence type="ECO:0000313" key="3">
    <source>
        <dbReference type="Proteomes" id="UP000789901"/>
    </source>
</evidence>